<feature type="domain" description="PDZ" evidence="2">
    <location>
        <begin position="908"/>
        <end position="991"/>
    </location>
</feature>
<feature type="domain" description="PDZ" evidence="2">
    <location>
        <begin position="1051"/>
        <end position="1134"/>
    </location>
</feature>
<dbReference type="AlphaFoldDB" id="A0A5K4FE30"/>
<dbReference type="ExpressionAtlas" id="A0A5K4FE30">
    <property type="expression patterns" value="baseline and differential"/>
</dbReference>
<feature type="compositionally biased region" description="Low complexity" evidence="1">
    <location>
        <begin position="446"/>
        <end position="459"/>
    </location>
</feature>
<reference evidence="3" key="1">
    <citation type="journal article" date="2012" name="PLoS Negl. Trop. Dis.">
        <title>A systematically improved high quality genome and transcriptome of the human blood fluke Schistosoma mansoni.</title>
        <authorList>
            <person name="Protasio A.V."/>
            <person name="Tsai I.J."/>
            <person name="Babbage A."/>
            <person name="Nichol S."/>
            <person name="Hunt M."/>
            <person name="Aslett M.A."/>
            <person name="De Silva N."/>
            <person name="Velarde G.S."/>
            <person name="Anderson T.J."/>
            <person name="Clark R.C."/>
            <person name="Davidson C."/>
            <person name="Dillon G.P."/>
            <person name="Holroyd N.E."/>
            <person name="LoVerde P.T."/>
            <person name="Lloyd C."/>
            <person name="McQuillan J."/>
            <person name="Oliveira G."/>
            <person name="Otto T.D."/>
            <person name="Parker-Manuel S.J."/>
            <person name="Quail M.A."/>
            <person name="Wilson R.A."/>
            <person name="Zerlotini A."/>
            <person name="Dunne D.W."/>
            <person name="Berriman M."/>
        </authorList>
    </citation>
    <scope>NUCLEOTIDE SEQUENCE [LARGE SCALE GENOMIC DNA]</scope>
    <source>
        <strain evidence="3">Puerto Rican</strain>
    </source>
</reference>
<dbReference type="SMART" id="SM00228">
    <property type="entry name" value="PDZ"/>
    <property type="match status" value="5"/>
</dbReference>
<feature type="region of interest" description="Disordered" evidence="1">
    <location>
        <begin position="445"/>
        <end position="465"/>
    </location>
</feature>
<organism evidence="3 4">
    <name type="scientific">Schistosoma mansoni</name>
    <name type="common">Blood fluke</name>
    <dbReference type="NCBI Taxonomy" id="6183"/>
    <lineage>
        <taxon>Eukaryota</taxon>
        <taxon>Metazoa</taxon>
        <taxon>Spiralia</taxon>
        <taxon>Lophotrochozoa</taxon>
        <taxon>Platyhelminthes</taxon>
        <taxon>Trematoda</taxon>
        <taxon>Digenea</taxon>
        <taxon>Strigeidida</taxon>
        <taxon>Schistosomatoidea</taxon>
        <taxon>Schistosomatidae</taxon>
        <taxon>Schistosoma</taxon>
    </lineage>
</organism>
<dbReference type="WBParaSite" id="Smp_346630.1">
    <property type="protein sequence ID" value="Smp_346630.1"/>
    <property type="gene ID" value="Smp_346630"/>
</dbReference>
<protein>
    <submittedName>
        <fullName evidence="4">Membrane associated guanylate kinase inverted related</fullName>
    </submittedName>
</protein>
<evidence type="ECO:0000313" key="3">
    <source>
        <dbReference type="Proteomes" id="UP000008854"/>
    </source>
</evidence>
<evidence type="ECO:0000256" key="1">
    <source>
        <dbReference type="SAM" id="MobiDB-lite"/>
    </source>
</evidence>
<evidence type="ECO:0000313" key="4">
    <source>
        <dbReference type="WBParaSite" id="Smp_346630.1"/>
    </source>
</evidence>
<dbReference type="PANTHER" id="PTHR10316">
    <property type="entry name" value="MEMBRANE ASSOCIATED GUANYLATE KINASE-RELATED"/>
    <property type="match status" value="1"/>
</dbReference>
<dbReference type="GO" id="GO:0005737">
    <property type="term" value="C:cytoplasm"/>
    <property type="evidence" value="ECO:0007669"/>
    <property type="project" value="TreeGrafter"/>
</dbReference>
<dbReference type="InParanoid" id="A0A5K4FE30"/>
<name>A0A5K4FE30_SCHMA</name>
<dbReference type="Proteomes" id="UP000008854">
    <property type="component" value="Unassembled WGS sequence"/>
</dbReference>
<dbReference type="InterPro" id="IPR036034">
    <property type="entry name" value="PDZ_sf"/>
</dbReference>
<dbReference type="STRING" id="6183.A0A5K4FE30"/>
<accession>A0A5K4FE30</accession>
<proteinExistence type="predicted"/>
<keyword evidence="3" id="KW-1185">Reference proteome</keyword>
<dbReference type="GO" id="GO:0007165">
    <property type="term" value="P:signal transduction"/>
    <property type="evidence" value="ECO:0007669"/>
    <property type="project" value="TreeGrafter"/>
</dbReference>
<dbReference type="Gene3D" id="2.30.42.10">
    <property type="match status" value="4"/>
</dbReference>
<dbReference type="CDD" id="cd06734">
    <property type="entry name" value="PDZ4_MAGI-1_3-like"/>
    <property type="match status" value="1"/>
</dbReference>
<dbReference type="SUPFAM" id="SSF50156">
    <property type="entry name" value="PDZ domain-like"/>
    <property type="match status" value="5"/>
</dbReference>
<dbReference type="InterPro" id="IPR001478">
    <property type="entry name" value="PDZ"/>
</dbReference>
<reference evidence="4" key="2">
    <citation type="submission" date="2019-11" db="UniProtKB">
        <authorList>
            <consortium name="WormBaseParasite"/>
        </authorList>
    </citation>
    <scope>IDENTIFICATION</scope>
    <source>
        <strain evidence="4">Puerto Rican</strain>
    </source>
</reference>
<dbReference type="PANTHER" id="PTHR10316:SF40">
    <property type="entry name" value="LD27118P"/>
    <property type="match status" value="1"/>
</dbReference>
<dbReference type="PROSITE" id="PS50106">
    <property type="entry name" value="PDZ"/>
    <property type="match status" value="2"/>
</dbReference>
<dbReference type="CDD" id="cd06735">
    <property type="entry name" value="PDZ5_MAGI-1_3-like"/>
    <property type="match status" value="1"/>
</dbReference>
<dbReference type="Pfam" id="PF00595">
    <property type="entry name" value="PDZ"/>
    <property type="match status" value="2"/>
</dbReference>
<evidence type="ECO:0000259" key="2">
    <source>
        <dbReference type="PROSITE" id="PS50106"/>
    </source>
</evidence>
<sequence>MSKHYTTNDIISEKAISMGETNQDNIQGNGKVCPITTYTIHSNICPDKLLNTSPVYSVTNVIHELNPSSSVPSSKTIVKTSICSSGTSNGKINLSTISNYNTNSATNVTIPSCTKQRGNIISTNVGNSKNIDQSAYIIPSQNNCIPFYTLQKNSFYKPAYRPQLSLSCQPSPNISYNRTFSNDINNDLVSQSRGNGLQNSINVTETLKYPSENIDSSSLSLKHRPKNSFQSLDERSSFKLKSHQFFHRFLKYSSKFGGITKSENNSPSLLSSSTSPIHRNPQPLKNTYASRYCAWNPMISSSSVKLIDTCLIKKPSGFGLTLSGVITFIPNGILDVNIMSNLSDRQKGFFQRLLQIRSVSDDVITYNNDLVQSLGKNNSIRPGDILLAAGGCRLAGCTPEYAVQLLAKVPVGSAVQVTLLRGLGIPGIYSVTEDHNYTKHFNKPRSFSSCSSMSSSSELSPKRINSDFESQNGSKCVRSYMEHFCSNCCNSLRTVKLVKKENEYGFTYFYTNYGCLVNQVTRNNINQLNKTKLQPGDLIVKIGHFDVVKLTKTQFSQLLSVYLKSESIQFTVIHVCSTCLKQVNHANIHLNSKKSTNHYLDLNKTTSTPTTPTIRETNKAEMISFLRTVLNANCHGKKSTNHNLQTNDKHSSSNTSELNNVNNLLMKRKPESWLPVQCITPGIGKSGPCETPDFVPISQFINTLKTNNHQINDSSHLNNIPQYDYQKFDVFKQNQIKEQQRQQSIVNDKHCDNSLLDQISSPYLSPIIQMKNSHNLMLNIPEISTSNTNYNNFTEDVKIRYSTKDGKLKFVKENIEQNLLCIIPIEDNGNSSESSQNLVVGDLLVAIENHSVLSCKPSEIEELLRLAAKNNNGYVTLTVRRIHPLDEAECMKISEVPAKDSNSSNIINVKLLKEKDEGFGFVIVSSLNKEKASEIGRIIPGSPADKCGQLKVGQRIMAINGYCLLGINHMDIVNLIRQSQQQLILTIEKTGFLSNKQHNIHINSLDTDENFIPPATSTMICSNATECVHPTNGSKTSEPSLNNTSTRSLYSITLQRGPNGFGFSVRSGFDSNTSPLIVYRIAENGPAFQEGQMKVGDEILEINGISTLTMTHQQAVTLIRSSGSTLRIILQRFNENQNEYSF</sequence>